<name>A0ABW2RR21_9BACL</name>
<keyword evidence="2" id="KW-1185">Reference proteome</keyword>
<sequence length="98" mass="11399">MGKPHWKDLLSCETWDFTKEQAERLPDNEDLAEMSTQEIIEYLCLVKDFEEAQDDYQVQNTISISIHAALLELKYRIVPLSLPREGNGNWADITNMIK</sequence>
<gene>
    <name evidence="1" type="ORF">ACFQNG_20730</name>
</gene>
<dbReference type="EMBL" id="JBHTBW010000087">
    <property type="protein sequence ID" value="MFC7443488.1"/>
    <property type="molecule type" value="Genomic_DNA"/>
</dbReference>
<reference evidence="2" key="1">
    <citation type="journal article" date="2019" name="Int. J. Syst. Evol. Microbiol.">
        <title>The Global Catalogue of Microorganisms (GCM) 10K type strain sequencing project: providing services to taxonomists for standard genome sequencing and annotation.</title>
        <authorList>
            <consortium name="The Broad Institute Genomics Platform"/>
            <consortium name="The Broad Institute Genome Sequencing Center for Infectious Disease"/>
            <person name="Wu L."/>
            <person name="Ma J."/>
        </authorList>
    </citation>
    <scope>NUCLEOTIDE SEQUENCE [LARGE SCALE GENOMIC DNA]</scope>
    <source>
        <strain evidence="2">CGMCC 1.12942</strain>
    </source>
</reference>
<comment type="caution">
    <text evidence="1">The sequence shown here is derived from an EMBL/GenBank/DDBJ whole genome shotgun (WGS) entry which is preliminary data.</text>
</comment>
<proteinExistence type="predicted"/>
<accession>A0ABW2RR21</accession>
<protein>
    <submittedName>
        <fullName evidence="1">Uncharacterized protein</fullName>
    </submittedName>
</protein>
<evidence type="ECO:0000313" key="2">
    <source>
        <dbReference type="Proteomes" id="UP001596500"/>
    </source>
</evidence>
<dbReference type="Proteomes" id="UP001596500">
    <property type="component" value="Unassembled WGS sequence"/>
</dbReference>
<organism evidence="1 2">
    <name type="scientific">Laceyella putida</name>
    <dbReference type="NCBI Taxonomy" id="110101"/>
    <lineage>
        <taxon>Bacteria</taxon>
        <taxon>Bacillati</taxon>
        <taxon>Bacillota</taxon>
        <taxon>Bacilli</taxon>
        <taxon>Bacillales</taxon>
        <taxon>Thermoactinomycetaceae</taxon>
        <taxon>Laceyella</taxon>
    </lineage>
</organism>
<dbReference type="RefSeq" id="WP_379867819.1">
    <property type="nucleotide sequence ID" value="NZ_JBHTBW010000087.1"/>
</dbReference>
<evidence type="ECO:0000313" key="1">
    <source>
        <dbReference type="EMBL" id="MFC7443488.1"/>
    </source>
</evidence>